<name>Q10ED4_ORYSJ</name>
<dbReference type="EMBL" id="AC133450">
    <property type="protein sequence ID" value="AAT85044.1"/>
    <property type="molecule type" value="Genomic_DNA"/>
</dbReference>
<feature type="region of interest" description="Disordered" evidence="1">
    <location>
        <begin position="76"/>
        <end position="109"/>
    </location>
</feature>
<dbReference type="Gene3D" id="3.40.50.300">
    <property type="entry name" value="P-loop containing nucleotide triphosphate hydrolases"/>
    <property type="match status" value="1"/>
</dbReference>
<feature type="signal peptide" evidence="2">
    <location>
        <begin position="1"/>
        <end position="28"/>
    </location>
</feature>
<feature type="chain" id="PRO_5024462354" evidence="2">
    <location>
        <begin position="29"/>
        <end position="311"/>
    </location>
</feature>
<evidence type="ECO:0000256" key="2">
    <source>
        <dbReference type="SAM" id="SignalP"/>
    </source>
</evidence>
<feature type="compositionally biased region" description="Polar residues" evidence="1">
    <location>
        <begin position="78"/>
        <end position="87"/>
    </location>
</feature>
<organism evidence="3 4">
    <name type="scientific">Oryza sativa subsp. japonica</name>
    <name type="common">Rice</name>
    <dbReference type="NCBI Taxonomy" id="39947"/>
    <lineage>
        <taxon>Eukaryota</taxon>
        <taxon>Viridiplantae</taxon>
        <taxon>Streptophyta</taxon>
        <taxon>Embryophyta</taxon>
        <taxon>Tracheophyta</taxon>
        <taxon>Spermatophyta</taxon>
        <taxon>Magnoliopsida</taxon>
        <taxon>Liliopsida</taxon>
        <taxon>Poales</taxon>
        <taxon>Poaceae</taxon>
        <taxon>BOP clade</taxon>
        <taxon>Oryzoideae</taxon>
        <taxon>Oryzeae</taxon>
        <taxon>Oryzinae</taxon>
        <taxon>Oryza</taxon>
        <taxon>Oryza sativa</taxon>
    </lineage>
</organism>
<sequence>MSSSFSFPSSSFIPSSLSLLLSLSPGLSLRWGAAAAVAAGGGGGGGRERQRRRRRYMGELKRALDARCHMLLEMPTGTGKTAASSSPYKRHVDDTLDEDRSTPPRGRHKKLATCRTKQIGAIFMYANSEVLKCYTTGYTVPSAWDGIASSCTISLSHVFSACVTAADDSFMVAVIACSSLPPVTAPMRTLDDDVGMWTVEDAASATSSGMRHGWWRTRPLTMSPAWGVAEEDAATGDELRRGTWMAEDVAAPATISGVDRGGCRCRRQALARDVDGGITGDDLRRGSWRMPPPATSSGTIRGQWDHRRRRF</sequence>
<evidence type="ECO:0000313" key="4">
    <source>
        <dbReference type="Proteomes" id="UP000000763"/>
    </source>
</evidence>
<reference evidence="4" key="2">
    <citation type="journal article" date="2008" name="Nucleic Acids Res.">
        <title>The rice annotation project database (RAP-DB): 2008 update.</title>
        <authorList>
            <consortium name="The rice annotation project (RAP)"/>
        </authorList>
    </citation>
    <scope>GENOME REANNOTATION</scope>
    <source>
        <strain evidence="4">cv. Nipponbare</strain>
    </source>
</reference>
<dbReference type="InterPro" id="IPR027417">
    <property type="entry name" value="P-loop_NTPase"/>
</dbReference>
<feature type="region of interest" description="Disordered" evidence="1">
    <location>
        <begin position="276"/>
        <end position="306"/>
    </location>
</feature>
<dbReference type="AlphaFoldDB" id="Q10ED4"/>
<reference evidence="4" key="1">
    <citation type="journal article" date="2005" name="Nature">
        <title>The map-based sequence of the rice genome.</title>
        <authorList>
            <consortium name="International rice genome sequencing project (IRGSP)"/>
            <person name="Matsumoto T."/>
            <person name="Wu J."/>
            <person name="Kanamori H."/>
            <person name="Katayose Y."/>
            <person name="Fujisawa M."/>
            <person name="Namiki N."/>
            <person name="Mizuno H."/>
            <person name="Yamamoto K."/>
            <person name="Antonio B.A."/>
            <person name="Baba T."/>
            <person name="Sakata K."/>
            <person name="Nagamura Y."/>
            <person name="Aoki H."/>
            <person name="Arikawa K."/>
            <person name="Arita K."/>
            <person name="Bito T."/>
            <person name="Chiden Y."/>
            <person name="Fujitsuka N."/>
            <person name="Fukunaka R."/>
            <person name="Hamada M."/>
            <person name="Harada C."/>
            <person name="Hayashi A."/>
            <person name="Hijishita S."/>
            <person name="Honda M."/>
            <person name="Hosokawa S."/>
            <person name="Ichikawa Y."/>
            <person name="Idonuma A."/>
            <person name="Iijima M."/>
            <person name="Ikeda M."/>
            <person name="Ikeno M."/>
            <person name="Ito K."/>
            <person name="Ito S."/>
            <person name="Ito T."/>
            <person name="Ito Y."/>
            <person name="Ito Y."/>
            <person name="Iwabuchi A."/>
            <person name="Kamiya K."/>
            <person name="Karasawa W."/>
            <person name="Kurita K."/>
            <person name="Katagiri S."/>
            <person name="Kikuta A."/>
            <person name="Kobayashi H."/>
            <person name="Kobayashi N."/>
            <person name="Machita K."/>
            <person name="Maehara T."/>
            <person name="Masukawa M."/>
            <person name="Mizubayashi T."/>
            <person name="Mukai Y."/>
            <person name="Nagasaki H."/>
            <person name="Nagata Y."/>
            <person name="Naito S."/>
            <person name="Nakashima M."/>
            <person name="Nakama Y."/>
            <person name="Nakamichi Y."/>
            <person name="Nakamura M."/>
            <person name="Meguro A."/>
            <person name="Negishi M."/>
            <person name="Ohta I."/>
            <person name="Ohta T."/>
            <person name="Okamoto M."/>
            <person name="Ono N."/>
            <person name="Saji S."/>
            <person name="Sakaguchi M."/>
            <person name="Sakai K."/>
            <person name="Shibata M."/>
            <person name="Shimokawa T."/>
            <person name="Song J."/>
            <person name="Takazaki Y."/>
            <person name="Terasawa K."/>
            <person name="Tsugane M."/>
            <person name="Tsuji K."/>
            <person name="Ueda S."/>
            <person name="Waki K."/>
            <person name="Yamagata H."/>
            <person name="Yamamoto M."/>
            <person name="Yamamoto S."/>
            <person name="Yamane H."/>
            <person name="Yoshiki S."/>
            <person name="Yoshihara R."/>
            <person name="Yukawa K."/>
            <person name="Zhong H."/>
            <person name="Yano M."/>
            <person name="Yuan Q."/>
            <person name="Ouyang S."/>
            <person name="Liu J."/>
            <person name="Jones K.M."/>
            <person name="Gansberger K."/>
            <person name="Moffat K."/>
            <person name="Hill J."/>
            <person name="Bera J."/>
            <person name="Fadrosh D."/>
            <person name="Jin S."/>
            <person name="Johri S."/>
            <person name="Kim M."/>
            <person name="Overton L."/>
            <person name="Reardon M."/>
            <person name="Tsitrin T."/>
            <person name="Vuong H."/>
            <person name="Weaver B."/>
            <person name="Ciecko A."/>
            <person name="Tallon L."/>
            <person name="Jackson J."/>
            <person name="Pai G."/>
            <person name="Aken S.V."/>
            <person name="Utterback T."/>
            <person name="Reidmuller S."/>
            <person name="Feldblyum T."/>
            <person name="Hsiao J."/>
            <person name="Zismann V."/>
            <person name="Iobst S."/>
            <person name="de Vazeille A.R."/>
            <person name="Buell C.R."/>
            <person name="Ying K."/>
            <person name="Li Y."/>
            <person name="Lu T."/>
            <person name="Huang Y."/>
            <person name="Zhao Q."/>
            <person name="Feng Q."/>
            <person name="Zhang L."/>
            <person name="Zhu J."/>
            <person name="Weng Q."/>
            <person name="Mu J."/>
            <person name="Lu Y."/>
            <person name="Fan D."/>
            <person name="Liu Y."/>
            <person name="Guan J."/>
            <person name="Zhang Y."/>
            <person name="Yu S."/>
            <person name="Liu X."/>
            <person name="Zhang Y."/>
            <person name="Hong G."/>
            <person name="Han B."/>
            <person name="Choisne N."/>
            <person name="Demange N."/>
            <person name="Orjeda G."/>
            <person name="Samain S."/>
            <person name="Cattolico L."/>
            <person name="Pelletier E."/>
            <person name="Couloux A."/>
            <person name="Segurens B."/>
            <person name="Wincker P."/>
            <person name="D'Hont A."/>
            <person name="Scarpelli C."/>
            <person name="Weissenbach J."/>
            <person name="Salanoubat M."/>
            <person name="Quetier F."/>
            <person name="Yu Y."/>
            <person name="Kim H.R."/>
            <person name="Rambo T."/>
            <person name="Currie J."/>
            <person name="Collura K."/>
            <person name="Luo M."/>
            <person name="Yang T."/>
            <person name="Ammiraju J.S.S."/>
            <person name="Engler F."/>
            <person name="Soderlund C."/>
            <person name="Wing R.A."/>
            <person name="Palmer L.E."/>
            <person name="de la Bastide M."/>
            <person name="Spiegel L."/>
            <person name="Nascimento L."/>
            <person name="Zutavern T."/>
            <person name="O'Shaughnessy A."/>
            <person name="Dike S."/>
            <person name="Dedhia N."/>
            <person name="Preston R."/>
            <person name="Balija V."/>
            <person name="McCombie W.R."/>
            <person name="Chow T."/>
            <person name="Chen H."/>
            <person name="Chung M."/>
            <person name="Chen C."/>
            <person name="Shaw J."/>
            <person name="Wu H."/>
            <person name="Hsiao K."/>
            <person name="Chao Y."/>
            <person name="Chu M."/>
            <person name="Cheng C."/>
            <person name="Hour A."/>
            <person name="Lee P."/>
            <person name="Lin S."/>
            <person name="Lin Y."/>
            <person name="Liou J."/>
            <person name="Liu S."/>
            <person name="Hsing Y."/>
            <person name="Raghuvanshi S."/>
            <person name="Mohanty A."/>
            <person name="Bharti A.K."/>
            <person name="Gaur A."/>
            <person name="Gupta V."/>
            <person name="Kumar D."/>
            <person name="Ravi V."/>
            <person name="Vij S."/>
            <person name="Kapur A."/>
            <person name="Khurana P."/>
            <person name="Khurana P."/>
            <person name="Khurana J.P."/>
            <person name="Tyagi A.K."/>
            <person name="Gaikwad K."/>
            <person name="Singh A."/>
            <person name="Dalal V."/>
            <person name="Srivastava S."/>
            <person name="Dixit A."/>
            <person name="Pal A.K."/>
            <person name="Ghazi I.A."/>
            <person name="Yadav M."/>
            <person name="Pandit A."/>
            <person name="Bhargava A."/>
            <person name="Sureshbabu K."/>
            <person name="Batra K."/>
            <person name="Sharma T.R."/>
            <person name="Mohapatra T."/>
            <person name="Singh N.K."/>
            <person name="Messing J."/>
            <person name="Nelson A.B."/>
            <person name="Fuks G."/>
            <person name="Kavchok S."/>
            <person name="Keizer G."/>
            <person name="Linton E."/>
            <person name="Llaca V."/>
            <person name="Song R."/>
            <person name="Tanyolac B."/>
            <person name="Young S."/>
            <person name="Ho-Il K."/>
            <person name="Hahn J.H."/>
            <person name="Sangsakoo G."/>
            <person name="Vanavichit A."/>
            <person name="de Mattos Luiz.A.T."/>
            <person name="Zimmer P.D."/>
            <person name="Malone G."/>
            <person name="Dellagostin O."/>
            <person name="de Oliveira A.C."/>
            <person name="Bevan M."/>
            <person name="Bancroft I."/>
            <person name="Minx P."/>
            <person name="Cordum H."/>
            <person name="Wilson R."/>
            <person name="Cheng Z."/>
            <person name="Jin W."/>
            <person name="Jiang J."/>
            <person name="Leong S.A."/>
            <person name="Iwama H."/>
            <person name="Gojobori T."/>
            <person name="Itoh T."/>
            <person name="Niimura Y."/>
            <person name="Fujii Y."/>
            <person name="Habara T."/>
            <person name="Sakai H."/>
            <person name="Sato Y."/>
            <person name="Wilson G."/>
            <person name="Kumar K."/>
            <person name="McCouch S."/>
            <person name="Juretic N."/>
            <person name="Hoen D."/>
            <person name="Wright S."/>
            <person name="Bruskiewich R."/>
            <person name="Bureau T."/>
            <person name="Miyao A."/>
            <person name="Hirochika H."/>
            <person name="Nishikawa T."/>
            <person name="Kadowaki K."/>
            <person name="Sugiura M."/>
            <person name="Burr B."/>
            <person name="Sasaki T."/>
        </authorList>
    </citation>
    <scope>NUCLEOTIDE SEQUENCE [LARGE SCALE GENOMIC DNA]</scope>
    <source>
        <strain evidence="4">cv. Nipponbare</strain>
    </source>
</reference>
<evidence type="ECO:0000256" key="1">
    <source>
        <dbReference type="SAM" id="MobiDB-lite"/>
    </source>
</evidence>
<proteinExistence type="predicted"/>
<gene>
    <name evidence="3" type="ORF">OSJNBa0072F13.4</name>
</gene>
<accession>Q10ED4</accession>
<evidence type="ECO:0000313" key="3">
    <source>
        <dbReference type="EMBL" id="AAT85044.1"/>
    </source>
</evidence>
<dbReference type="Proteomes" id="UP000000763">
    <property type="component" value="Chromosome 3"/>
</dbReference>
<keyword evidence="2" id="KW-0732">Signal</keyword>
<feature type="compositionally biased region" description="Basic and acidic residues" evidence="1">
    <location>
        <begin position="276"/>
        <end position="285"/>
    </location>
</feature>
<protein>
    <submittedName>
        <fullName evidence="3">Uncharacterized protein</fullName>
    </submittedName>
</protein>
<feature type="compositionally biased region" description="Basic and acidic residues" evidence="1">
    <location>
        <begin position="90"/>
        <end position="102"/>
    </location>
</feature>